<keyword evidence="4 7" id="KW-1133">Transmembrane helix</keyword>
<feature type="transmembrane region" description="Helical" evidence="7">
    <location>
        <begin position="358"/>
        <end position="380"/>
    </location>
</feature>
<protein>
    <submittedName>
        <fullName evidence="9">EOG090X0CJ3</fullName>
    </submittedName>
</protein>
<dbReference type="InterPro" id="IPR039765">
    <property type="entry name" value="Yip5/YIPF1/YIPF2"/>
</dbReference>
<proteinExistence type="evidence at transcript level"/>
<dbReference type="GO" id="GO:0016020">
    <property type="term" value="C:membrane"/>
    <property type="evidence" value="ECO:0007669"/>
    <property type="project" value="UniProtKB-SubCell"/>
</dbReference>
<evidence type="ECO:0000256" key="5">
    <source>
        <dbReference type="ARBA" id="ARBA00023136"/>
    </source>
</evidence>
<dbReference type="PANTHER" id="PTHR12822:SF2">
    <property type="entry name" value="PROTEIN YIPF"/>
    <property type="match status" value="1"/>
</dbReference>
<accession>A0A4Y7M807</accession>
<keyword evidence="5 7" id="KW-0472">Membrane</keyword>
<evidence type="ECO:0000256" key="3">
    <source>
        <dbReference type="ARBA" id="ARBA00022692"/>
    </source>
</evidence>
<reference evidence="9" key="1">
    <citation type="submission" date="2018-08" db="EMBL/GenBank/DDBJ databases">
        <authorList>
            <person name="Cornetti L."/>
        </authorList>
    </citation>
    <scope>NUCLEOTIDE SEQUENCE</scope>
    <source>
        <strain evidence="9">PT-GA-1</strain>
    </source>
</reference>
<evidence type="ECO:0000259" key="8">
    <source>
        <dbReference type="Pfam" id="PF04893"/>
    </source>
</evidence>
<feature type="domain" description="Yip1" evidence="8">
    <location>
        <begin position="204"/>
        <end position="373"/>
    </location>
</feature>
<keyword evidence="3 7" id="KW-0812">Transmembrane</keyword>
<comment type="subcellular location">
    <subcellularLocation>
        <location evidence="1">Membrane</location>
        <topology evidence="1">Multi-pass membrane protein</topology>
    </subcellularLocation>
</comment>
<evidence type="ECO:0000256" key="7">
    <source>
        <dbReference type="SAM" id="Phobius"/>
    </source>
</evidence>
<feature type="region of interest" description="Disordered" evidence="6">
    <location>
        <begin position="462"/>
        <end position="503"/>
    </location>
</feature>
<dbReference type="PANTHER" id="PTHR12822">
    <property type="entry name" value="PROTEIN YIPF"/>
    <property type="match status" value="1"/>
</dbReference>
<feature type="region of interest" description="Disordered" evidence="6">
    <location>
        <begin position="20"/>
        <end position="41"/>
    </location>
</feature>
<comment type="similarity">
    <text evidence="2">Belongs to the YIP1 family.</text>
</comment>
<feature type="transmembrane region" description="Helical" evidence="7">
    <location>
        <begin position="221"/>
        <end position="242"/>
    </location>
</feature>
<feature type="transmembrane region" description="Helical" evidence="7">
    <location>
        <begin position="297"/>
        <end position="318"/>
    </location>
</feature>
<feature type="transmembrane region" description="Helical" evidence="7">
    <location>
        <begin position="324"/>
        <end position="346"/>
    </location>
</feature>
<feature type="transmembrane region" description="Helical" evidence="7">
    <location>
        <begin position="262"/>
        <end position="285"/>
    </location>
</feature>
<evidence type="ECO:0000256" key="6">
    <source>
        <dbReference type="SAM" id="MobiDB-lite"/>
    </source>
</evidence>
<feature type="compositionally biased region" description="Polar residues" evidence="6">
    <location>
        <begin position="470"/>
        <end position="480"/>
    </location>
</feature>
<evidence type="ECO:0000256" key="4">
    <source>
        <dbReference type="ARBA" id="ARBA00022989"/>
    </source>
</evidence>
<dbReference type="GO" id="GO:0005794">
    <property type="term" value="C:Golgi apparatus"/>
    <property type="evidence" value="ECO:0007669"/>
    <property type="project" value="InterPro"/>
</dbReference>
<gene>
    <name evidence="9" type="primary">EOG090X0CJ3</name>
</gene>
<dbReference type="InterPro" id="IPR006977">
    <property type="entry name" value="Yip1_dom"/>
</dbReference>
<dbReference type="EMBL" id="LR006374">
    <property type="protein sequence ID" value="SVE75993.1"/>
    <property type="molecule type" value="mRNA"/>
</dbReference>
<dbReference type="AlphaFoldDB" id="A0A4Y7M807"/>
<evidence type="ECO:0000313" key="9">
    <source>
        <dbReference type="EMBL" id="SVE75993.1"/>
    </source>
</evidence>
<name>A0A4Y7M807_9CRUS</name>
<organism evidence="9">
    <name type="scientific">Daphnia hispanica</name>
    <dbReference type="NCBI Taxonomy" id="575233"/>
    <lineage>
        <taxon>Eukaryota</taxon>
        <taxon>Metazoa</taxon>
        <taxon>Ecdysozoa</taxon>
        <taxon>Arthropoda</taxon>
        <taxon>Crustacea</taxon>
        <taxon>Branchiopoda</taxon>
        <taxon>Diplostraca</taxon>
        <taxon>Cladocera</taxon>
        <taxon>Anomopoda</taxon>
        <taxon>Daphniidae</taxon>
        <taxon>Daphnia</taxon>
    </lineage>
</organism>
<dbReference type="GO" id="GO:0031267">
    <property type="term" value="F:small GTPase binding"/>
    <property type="evidence" value="ECO:0007669"/>
    <property type="project" value="InterPro"/>
</dbReference>
<dbReference type="Pfam" id="PF04893">
    <property type="entry name" value="Yip1"/>
    <property type="match status" value="1"/>
</dbReference>
<evidence type="ECO:0000256" key="1">
    <source>
        <dbReference type="ARBA" id="ARBA00004141"/>
    </source>
</evidence>
<sequence length="503" mass="55598">MDFTNKANDAETLLQFQDFGMESTSGEKPPPYEQTHNFTDYPSSHVDIDEVPAVKRSRKSIQHPSAILSSELMDILPVVKVWVAKIIDKKATQSLVKGLSEIPPLFHHLKRVKNQEGELKIIISLVEDSAMESVDLVARSQGGGALQLTGGLDFGKEAVDSNSTPMATKSQGNAPSMLTFAYYQQYFDVDTPQVKERLMWSFVPRPSRDTLTHYIRPSPDLYGPLWICVTLVFCVAIMGNIADYLHSGGEGQHWRYDFRKVSISASTIFSYALLLPLVLWLLLWWRRKEGDQVSLGFIEIVSLYGYSLAIYIPISVLLTIPFPVLQWTLVILGATLSGSVLVLSLWPPLSATQRGMAVIILPAILAFHFLLAAGLQLYFFRYADNLVVVSENNNVTSHGHSRAVDSLSFDKVTELQPLSLIREIEKYSPSGSPDVETTDAKTTEINVHVPVAVPSIEAGKQTVAPEPSKISYSMPKSLTGHSEKSKVNTESLDGVTKDGTTVV</sequence>
<dbReference type="GO" id="GO:0016192">
    <property type="term" value="P:vesicle-mediated transport"/>
    <property type="evidence" value="ECO:0007669"/>
    <property type="project" value="InterPro"/>
</dbReference>
<evidence type="ECO:0000256" key="2">
    <source>
        <dbReference type="ARBA" id="ARBA00010596"/>
    </source>
</evidence>